<dbReference type="HOGENOM" id="CLU_053603_2_1_1"/>
<gene>
    <name evidence="3" type="ORF">KLLA0_B06369g</name>
</gene>
<dbReference type="EMBL" id="CR382122">
    <property type="protein sequence ID" value="CAH02211.1"/>
    <property type="molecule type" value="Genomic_DNA"/>
</dbReference>
<dbReference type="PANTHER" id="PTHR12111:SF1">
    <property type="entry name" value="SPLICING FACTOR YJU2"/>
    <property type="match status" value="1"/>
</dbReference>
<dbReference type="InterPro" id="IPR007590">
    <property type="entry name" value="Saf4/Yju2"/>
</dbReference>
<dbReference type="KEGG" id="kla:KLLA0_B06369g"/>
<keyword evidence="4" id="KW-1185">Reference proteome</keyword>
<feature type="compositionally biased region" description="Basic and acidic residues" evidence="2">
    <location>
        <begin position="197"/>
        <end position="210"/>
    </location>
</feature>
<dbReference type="AlphaFoldDB" id="Q6CW71"/>
<sequence>MSERKSTNKYYPPDYDPVKAEREARKLSKRLKTMNKDTITIRLMTPFSMRCLKCNDFIPKSRKFNAKKETLPEKYLDKIRLYRFEIRCPSCNNVISFKTNPQTGDYTMDVGGVKNFISTADKNGSEPNKEIPENETLEQMLERLEREQELENEKGQDDGRDRMEIIEEKLAKLQREQEDDVELEKIAEREQIRIEKLEEYNHSRKRKQEDQDTLDDMIAEQAFHDHVVKPDDENGQDAGQDASNRITVVPTKLALKKKKNPLGVKLKRKKV</sequence>
<keyword evidence="1" id="KW-0175">Coiled coil</keyword>
<dbReference type="STRING" id="284590.Q6CW71"/>
<organism evidence="3 4">
    <name type="scientific">Kluyveromyces lactis (strain ATCC 8585 / CBS 2359 / DSM 70799 / NBRC 1267 / NRRL Y-1140 / WM37)</name>
    <name type="common">Yeast</name>
    <name type="synonym">Candida sphaerica</name>
    <dbReference type="NCBI Taxonomy" id="284590"/>
    <lineage>
        <taxon>Eukaryota</taxon>
        <taxon>Fungi</taxon>
        <taxon>Dikarya</taxon>
        <taxon>Ascomycota</taxon>
        <taxon>Saccharomycotina</taxon>
        <taxon>Saccharomycetes</taxon>
        <taxon>Saccharomycetales</taxon>
        <taxon>Saccharomycetaceae</taxon>
        <taxon>Kluyveromyces</taxon>
    </lineage>
</organism>
<evidence type="ECO:0000256" key="1">
    <source>
        <dbReference type="SAM" id="Coils"/>
    </source>
</evidence>
<name>Q6CW71_KLULA</name>
<evidence type="ECO:0000256" key="2">
    <source>
        <dbReference type="SAM" id="MobiDB-lite"/>
    </source>
</evidence>
<proteinExistence type="predicted"/>
<accession>Q6CW71</accession>
<evidence type="ECO:0000313" key="4">
    <source>
        <dbReference type="Proteomes" id="UP000000598"/>
    </source>
</evidence>
<dbReference type="PANTHER" id="PTHR12111">
    <property type="entry name" value="SPLICING FACTOR YJU2"/>
    <property type="match status" value="1"/>
</dbReference>
<dbReference type="eggNOG" id="KOG2989">
    <property type="taxonomic scope" value="Eukaryota"/>
</dbReference>
<dbReference type="GO" id="GO:0071006">
    <property type="term" value="C:U2-type catalytic step 1 spliceosome"/>
    <property type="evidence" value="ECO:0007669"/>
    <property type="project" value="TreeGrafter"/>
</dbReference>
<evidence type="ECO:0000313" key="3">
    <source>
        <dbReference type="EMBL" id="CAH02211.1"/>
    </source>
</evidence>
<feature type="region of interest" description="Disordered" evidence="2">
    <location>
        <begin position="197"/>
        <end position="222"/>
    </location>
</feature>
<dbReference type="FunCoup" id="Q6CW71">
    <property type="interactions" value="763"/>
</dbReference>
<protein>
    <submittedName>
        <fullName evidence="3">KLLA0B06369p</fullName>
    </submittedName>
</protein>
<dbReference type="Pfam" id="PF04502">
    <property type="entry name" value="Saf4_Yju2"/>
    <property type="match status" value="1"/>
</dbReference>
<dbReference type="GO" id="GO:0000398">
    <property type="term" value="P:mRNA splicing, via spliceosome"/>
    <property type="evidence" value="ECO:0007669"/>
    <property type="project" value="InterPro"/>
</dbReference>
<dbReference type="Proteomes" id="UP000000598">
    <property type="component" value="Chromosome B"/>
</dbReference>
<feature type="coiled-coil region" evidence="1">
    <location>
        <begin position="134"/>
        <end position="183"/>
    </location>
</feature>
<dbReference type="PaxDb" id="284590-Q6CW71"/>
<dbReference type="InParanoid" id="Q6CW71"/>
<dbReference type="OMA" id="NNDYQCE"/>
<reference evidence="3 4" key="1">
    <citation type="journal article" date="2004" name="Nature">
        <title>Genome evolution in yeasts.</title>
        <authorList>
            <consortium name="Genolevures"/>
            <person name="Dujon B."/>
            <person name="Sherman D."/>
            <person name="Fischer G."/>
            <person name="Durrens P."/>
            <person name="Casaregola S."/>
            <person name="Lafontaine I."/>
            <person name="de Montigny J."/>
            <person name="Marck C."/>
            <person name="Neuveglise C."/>
            <person name="Talla E."/>
            <person name="Goffard N."/>
            <person name="Frangeul L."/>
            <person name="Aigle M."/>
            <person name="Anthouard V."/>
            <person name="Babour A."/>
            <person name="Barbe V."/>
            <person name="Barnay S."/>
            <person name="Blanchin S."/>
            <person name="Beckerich J.M."/>
            <person name="Beyne E."/>
            <person name="Bleykasten C."/>
            <person name="Boisrame A."/>
            <person name="Boyer J."/>
            <person name="Cattolico L."/>
            <person name="Confanioleri F."/>
            <person name="de Daruvar A."/>
            <person name="Despons L."/>
            <person name="Fabre E."/>
            <person name="Fairhead C."/>
            <person name="Ferry-Dumazet H."/>
            <person name="Groppi A."/>
            <person name="Hantraye F."/>
            <person name="Hennequin C."/>
            <person name="Jauniaux N."/>
            <person name="Joyet P."/>
            <person name="Kachouri R."/>
            <person name="Kerrest A."/>
            <person name="Koszul R."/>
            <person name="Lemaire M."/>
            <person name="Lesur I."/>
            <person name="Ma L."/>
            <person name="Muller H."/>
            <person name="Nicaud J.M."/>
            <person name="Nikolski M."/>
            <person name="Oztas S."/>
            <person name="Ozier-Kalogeropoulos O."/>
            <person name="Pellenz S."/>
            <person name="Potier S."/>
            <person name="Richard G.F."/>
            <person name="Straub M.L."/>
            <person name="Suleau A."/>
            <person name="Swennene D."/>
            <person name="Tekaia F."/>
            <person name="Wesolowski-Louvel M."/>
            <person name="Westhof E."/>
            <person name="Wirth B."/>
            <person name="Zeniou-Meyer M."/>
            <person name="Zivanovic I."/>
            <person name="Bolotin-Fukuhara M."/>
            <person name="Thierry A."/>
            <person name="Bouchier C."/>
            <person name="Caudron B."/>
            <person name="Scarpelli C."/>
            <person name="Gaillardin C."/>
            <person name="Weissenbach J."/>
            <person name="Wincker P."/>
            <person name="Souciet J.L."/>
        </authorList>
    </citation>
    <scope>NUCLEOTIDE SEQUENCE [LARGE SCALE GENOMIC DNA]</scope>
    <source>
        <strain evidence="4">ATCC 8585 / CBS 2359 / DSM 70799 / NBRC 1267 / NRRL Y-1140 / WM37</strain>
    </source>
</reference>